<evidence type="ECO:0000313" key="3">
    <source>
        <dbReference type="Proteomes" id="UP000233140"/>
    </source>
</evidence>
<evidence type="ECO:0000256" key="1">
    <source>
        <dbReference type="SAM" id="Phobius"/>
    </source>
</evidence>
<organism evidence="2 3">
    <name type="scientific">Mandrillus leucophaeus</name>
    <name type="common">Drill</name>
    <name type="synonym">Papio leucophaeus</name>
    <dbReference type="NCBI Taxonomy" id="9568"/>
    <lineage>
        <taxon>Eukaryota</taxon>
        <taxon>Metazoa</taxon>
        <taxon>Chordata</taxon>
        <taxon>Craniata</taxon>
        <taxon>Vertebrata</taxon>
        <taxon>Euteleostomi</taxon>
        <taxon>Mammalia</taxon>
        <taxon>Eutheria</taxon>
        <taxon>Euarchontoglires</taxon>
        <taxon>Primates</taxon>
        <taxon>Haplorrhini</taxon>
        <taxon>Catarrhini</taxon>
        <taxon>Cercopithecidae</taxon>
        <taxon>Cercopithecinae</taxon>
        <taxon>Mandrillus</taxon>
    </lineage>
</organism>
<reference evidence="2" key="1">
    <citation type="submission" date="2025-08" db="UniProtKB">
        <authorList>
            <consortium name="Ensembl"/>
        </authorList>
    </citation>
    <scope>IDENTIFICATION</scope>
</reference>
<name>A0A2K5XC75_MANLE</name>
<feature type="transmembrane region" description="Helical" evidence="1">
    <location>
        <begin position="12"/>
        <end position="32"/>
    </location>
</feature>
<accession>A0A2K5XC75</accession>
<dbReference type="OMA" id="NCIHSEC"/>
<dbReference type="Ensembl" id="ENSMLET00000003638.1">
    <property type="protein sequence ID" value="ENSMLEP00000000885.1"/>
    <property type="gene ID" value="ENSMLEG00000003269.1"/>
</dbReference>
<keyword evidence="3" id="KW-1185">Reference proteome</keyword>
<protein>
    <submittedName>
        <fullName evidence="2">Uncharacterized protein</fullName>
    </submittedName>
</protein>
<keyword evidence="1" id="KW-0812">Transmembrane</keyword>
<dbReference type="Proteomes" id="UP000233140">
    <property type="component" value="Unassembled WGS sequence"/>
</dbReference>
<reference evidence="2" key="2">
    <citation type="submission" date="2025-09" db="UniProtKB">
        <authorList>
            <consortium name="Ensembl"/>
        </authorList>
    </citation>
    <scope>IDENTIFICATION</scope>
</reference>
<keyword evidence="1" id="KW-1133">Transmembrane helix</keyword>
<proteinExistence type="predicted"/>
<sequence length="71" mass="8309">MLEKSKLHLDTFNFLPFSCYLPLFLGTLAHFVTVKDCCPVTSLIRNLNCIHSECFKLSHKLHLSMDFWLFC</sequence>
<dbReference type="AlphaFoldDB" id="A0A2K5XC75"/>
<dbReference type="GeneTree" id="ENSGT00910000147753"/>
<evidence type="ECO:0000313" key="2">
    <source>
        <dbReference type="Ensembl" id="ENSMLEP00000000885.1"/>
    </source>
</evidence>
<keyword evidence="1" id="KW-0472">Membrane</keyword>